<reference evidence="1" key="1">
    <citation type="submission" date="2021-01" db="EMBL/GenBank/DDBJ databases">
        <authorList>
            <person name="Zhong Y.L."/>
        </authorList>
    </citation>
    <scope>NUCLEOTIDE SEQUENCE</scope>
    <source>
        <strain evidence="1">KCTC 23302</strain>
    </source>
</reference>
<accession>A0A936ZZS3</accession>
<dbReference type="Pfam" id="PF16267">
    <property type="entry name" value="DUF4920"/>
    <property type="match status" value="1"/>
</dbReference>
<dbReference type="AlphaFoldDB" id="A0A936ZZS3"/>
<evidence type="ECO:0000313" key="2">
    <source>
        <dbReference type="Proteomes" id="UP000651057"/>
    </source>
</evidence>
<organism evidence="1 2">
    <name type="scientific">Aquimarina mytili</name>
    <dbReference type="NCBI Taxonomy" id="874423"/>
    <lineage>
        <taxon>Bacteria</taxon>
        <taxon>Pseudomonadati</taxon>
        <taxon>Bacteroidota</taxon>
        <taxon>Flavobacteriia</taxon>
        <taxon>Flavobacteriales</taxon>
        <taxon>Flavobacteriaceae</taxon>
        <taxon>Aquimarina</taxon>
    </lineage>
</organism>
<dbReference type="PROSITE" id="PS51257">
    <property type="entry name" value="PROKAR_LIPOPROTEIN"/>
    <property type="match status" value="1"/>
</dbReference>
<sequence length="168" mass="19151">MNKYILFLVGLLFIVTSCKNKNEVSIPIDEIMIENYDSYGEKISVKEVYDKVSLDDKYKNLDTSDTIDIAFISTVNAVCKAKGCWMRVALKEDKETMVKFKDYGFFVPKDIENDTVIVQGRAFVSEVSVEEQRHYARDAGKSEDEIMAITAPKKTYSFISDGVLIKKQ</sequence>
<proteinExistence type="predicted"/>
<dbReference type="InterPro" id="IPR032577">
    <property type="entry name" value="DUF4920"/>
</dbReference>
<dbReference type="Proteomes" id="UP000651057">
    <property type="component" value="Unassembled WGS sequence"/>
</dbReference>
<evidence type="ECO:0000313" key="1">
    <source>
        <dbReference type="EMBL" id="MBL0684900.1"/>
    </source>
</evidence>
<dbReference type="RefSeq" id="WP_201922104.1">
    <property type="nucleotide sequence ID" value="NZ_BAABAX010000014.1"/>
</dbReference>
<keyword evidence="2" id="KW-1185">Reference proteome</keyword>
<protein>
    <submittedName>
        <fullName evidence="1">DUF4920 domain-containing protein</fullName>
    </submittedName>
</protein>
<name>A0A936ZZS3_9FLAO</name>
<gene>
    <name evidence="1" type="ORF">JJQ60_15330</name>
</gene>
<dbReference type="EMBL" id="JAERQJ010000006">
    <property type="protein sequence ID" value="MBL0684900.1"/>
    <property type="molecule type" value="Genomic_DNA"/>
</dbReference>
<comment type="caution">
    <text evidence="1">The sequence shown here is derived from an EMBL/GenBank/DDBJ whole genome shotgun (WGS) entry which is preliminary data.</text>
</comment>